<evidence type="ECO:0000259" key="2">
    <source>
        <dbReference type="PROSITE" id="PS51832"/>
    </source>
</evidence>
<dbReference type="Gene3D" id="1.10.3210.10">
    <property type="entry name" value="Hypothetical protein af1432"/>
    <property type="match status" value="1"/>
</dbReference>
<dbReference type="InterPro" id="IPR006675">
    <property type="entry name" value="HDIG_dom"/>
</dbReference>
<protein>
    <submittedName>
        <fullName evidence="3">HD domain-containing protein</fullName>
    </submittedName>
</protein>
<dbReference type="SUPFAM" id="SSF109604">
    <property type="entry name" value="HD-domain/PDEase-like"/>
    <property type="match status" value="1"/>
</dbReference>
<evidence type="ECO:0000313" key="3">
    <source>
        <dbReference type="EMBL" id="KAB3535630.1"/>
    </source>
</evidence>
<reference evidence="3 4" key="1">
    <citation type="submission" date="2019-10" db="EMBL/GenBank/DDBJ databases">
        <title>Alkaliphilus serpentinus sp. nov. and Alkaliphilus pronyensis sp. nov., two novel anaerobic alkaliphilic species isolated from the serpentinized-hosted hydrothermal field of the Prony Bay (New Caledonia).</title>
        <authorList>
            <person name="Postec A."/>
        </authorList>
    </citation>
    <scope>NUCLEOTIDE SEQUENCE [LARGE SCALE GENOMIC DNA]</scope>
    <source>
        <strain evidence="3 4">LacV</strain>
    </source>
</reference>
<evidence type="ECO:0000313" key="4">
    <source>
        <dbReference type="Proteomes" id="UP000432715"/>
    </source>
</evidence>
<dbReference type="InterPro" id="IPR003607">
    <property type="entry name" value="HD/PDEase_dom"/>
</dbReference>
<comment type="caution">
    <text evidence="3">The sequence shown here is derived from an EMBL/GenBank/DDBJ whole genome shotgun (WGS) entry which is preliminary data.</text>
</comment>
<dbReference type="PROSITE" id="PS51832">
    <property type="entry name" value="HD_GYP"/>
    <property type="match status" value="1"/>
</dbReference>
<dbReference type="RefSeq" id="WP_151860647.1">
    <property type="nucleotide sequence ID" value="NZ_WBZC01000016.1"/>
</dbReference>
<dbReference type="InterPro" id="IPR037522">
    <property type="entry name" value="HD_GYP_dom"/>
</dbReference>
<accession>A0A6I0FCY5</accession>
<dbReference type="PROSITE" id="PS51831">
    <property type="entry name" value="HD"/>
    <property type="match status" value="1"/>
</dbReference>
<dbReference type="EMBL" id="WBZC01000016">
    <property type="protein sequence ID" value="KAB3535630.1"/>
    <property type="molecule type" value="Genomic_DNA"/>
</dbReference>
<dbReference type="SMART" id="SM00471">
    <property type="entry name" value="HDc"/>
    <property type="match status" value="1"/>
</dbReference>
<name>A0A6I0FCY5_9FIRM</name>
<feature type="domain" description="HD" evidence="1">
    <location>
        <begin position="17"/>
        <end position="139"/>
    </location>
</feature>
<dbReference type="Proteomes" id="UP000432715">
    <property type="component" value="Unassembled WGS sequence"/>
</dbReference>
<feature type="domain" description="HD-GYP" evidence="2">
    <location>
        <begin position="1"/>
        <end position="190"/>
    </location>
</feature>
<dbReference type="NCBIfam" id="TIGR00277">
    <property type="entry name" value="HDIG"/>
    <property type="match status" value="1"/>
</dbReference>
<dbReference type="AlphaFoldDB" id="A0A6I0FCY5"/>
<dbReference type="CDD" id="cd00077">
    <property type="entry name" value="HDc"/>
    <property type="match status" value="1"/>
</dbReference>
<keyword evidence="4" id="KW-1185">Reference proteome</keyword>
<sequence length="197" mass="22814">MEGLMYNIDKSMMQLTDIQHSLRVANYSVAVCNAINLDTKKTQEILISSILHDIGKSMIDKSILNKKTKLTPLEWRAIKHHAEIGGIIAFKMNLDKEIIKNIVYHHENHDGSGYPRQLKGNEIILGAQIIRICDTYDALRMVRPYKNSYSHYEALKEIRREKYKYNPTILKVFMGLDFSNIKGLINEKCVFEREELG</sequence>
<dbReference type="OrthoDB" id="9804747at2"/>
<organism evidence="3 4">
    <name type="scientific">Alkaliphilus pronyensis</name>
    <dbReference type="NCBI Taxonomy" id="1482732"/>
    <lineage>
        <taxon>Bacteria</taxon>
        <taxon>Bacillati</taxon>
        <taxon>Bacillota</taxon>
        <taxon>Clostridia</taxon>
        <taxon>Peptostreptococcales</taxon>
        <taxon>Natronincolaceae</taxon>
        <taxon>Alkaliphilus</taxon>
    </lineage>
</organism>
<dbReference type="PANTHER" id="PTHR43155:SF2">
    <property type="entry name" value="CYCLIC DI-GMP PHOSPHODIESTERASE PA4108"/>
    <property type="match status" value="1"/>
</dbReference>
<proteinExistence type="predicted"/>
<dbReference type="InterPro" id="IPR006674">
    <property type="entry name" value="HD_domain"/>
</dbReference>
<evidence type="ECO:0000259" key="1">
    <source>
        <dbReference type="PROSITE" id="PS51831"/>
    </source>
</evidence>
<dbReference type="PANTHER" id="PTHR43155">
    <property type="entry name" value="CYCLIC DI-GMP PHOSPHODIESTERASE PA4108-RELATED"/>
    <property type="match status" value="1"/>
</dbReference>
<dbReference type="Pfam" id="PF13487">
    <property type="entry name" value="HD_5"/>
    <property type="match status" value="1"/>
</dbReference>
<gene>
    <name evidence="3" type="ORF">F8154_05730</name>
</gene>